<feature type="region of interest" description="Disordered" evidence="1">
    <location>
        <begin position="249"/>
        <end position="280"/>
    </location>
</feature>
<dbReference type="AlphaFoldDB" id="A0A158RCS7"/>
<dbReference type="OMA" id="NDWSTIL"/>
<sequence length="473" mass="53659">MTPSKSHQFQAAFNCIDIMNAQLLRIDEDETVGSIRDLILSLRNPQKITNTNILMQSLAGADGPATTHFYQSDLSSFYAGNNSDDNANIGDYNENNCNSNSNNDNDEPKPSTSGNYYNGCAIEYKPSTSVFATLLSGNLLSRNEVVQIFSRFGKVKEVEWAHLNGSDGYIIEFSNENEKDNIIKIWGSKLTMEGRILKLWCPKQPYLLFKSKLDDFNDEGCNFCPSKEDDKRLCGSGNILQSKVNKSTSNYQQSCNDNKSSTNITNLNEYMPSPERPRNRPTPATALLLKQISQINNKSEINHFCDRISWNNGKEKNQFLNLPAPYHLLPDTPYFRRAPIVPPPTRNLSTTEQISVQQRIINRYLASMKIDDENGFDAIAKYEQQCYQQLSTTTYYPSTLLMQKQQILQNYGDGFRDSGLITANTAKKLVREIKSDLLTPNDLFAPPKTDDRTRICTYYQNNFDNNYITLPAT</sequence>
<feature type="compositionally biased region" description="Low complexity" evidence="1">
    <location>
        <begin position="93"/>
        <end position="103"/>
    </location>
</feature>
<dbReference type="STRING" id="103827.A0A158RCS7"/>
<evidence type="ECO:0000256" key="1">
    <source>
        <dbReference type="SAM" id="MobiDB-lite"/>
    </source>
</evidence>
<accession>A0A158RCS7</accession>
<reference evidence="4" key="1">
    <citation type="submission" date="2016-04" db="UniProtKB">
        <authorList>
            <consortium name="WormBaseParasite"/>
        </authorList>
    </citation>
    <scope>IDENTIFICATION</scope>
</reference>
<feature type="region of interest" description="Disordered" evidence="1">
    <location>
        <begin position="89"/>
        <end position="112"/>
    </location>
</feature>
<gene>
    <name evidence="2" type="ORF">TCLT_LOCUS8746</name>
</gene>
<name>A0A158RCS7_THECL</name>
<evidence type="ECO:0000313" key="3">
    <source>
        <dbReference type="Proteomes" id="UP000276776"/>
    </source>
</evidence>
<feature type="compositionally biased region" description="Polar residues" evidence="1">
    <location>
        <begin position="249"/>
        <end position="268"/>
    </location>
</feature>
<dbReference type="WBParaSite" id="TCLT_0000875701-mRNA-1">
    <property type="protein sequence ID" value="TCLT_0000875701-mRNA-1"/>
    <property type="gene ID" value="TCLT_0000875701"/>
</dbReference>
<dbReference type="Proteomes" id="UP000276776">
    <property type="component" value="Unassembled WGS sequence"/>
</dbReference>
<evidence type="ECO:0000313" key="4">
    <source>
        <dbReference type="WBParaSite" id="TCLT_0000875701-mRNA-1"/>
    </source>
</evidence>
<evidence type="ECO:0000313" key="2">
    <source>
        <dbReference type="EMBL" id="VDN06327.1"/>
    </source>
</evidence>
<organism evidence="4">
    <name type="scientific">Thelazia callipaeda</name>
    <name type="common">Oriental eyeworm</name>
    <name type="synonym">Parasitic nematode</name>
    <dbReference type="NCBI Taxonomy" id="103827"/>
    <lineage>
        <taxon>Eukaryota</taxon>
        <taxon>Metazoa</taxon>
        <taxon>Ecdysozoa</taxon>
        <taxon>Nematoda</taxon>
        <taxon>Chromadorea</taxon>
        <taxon>Rhabditida</taxon>
        <taxon>Spirurina</taxon>
        <taxon>Spiruromorpha</taxon>
        <taxon>Thelazioidea</taxon>
        <taxon>Thelaziidae</taxon>
        <taxon>Thelazia</taxon>
    </lineage>
</organism>
<dbReference type="OrthoDB" id="5834796at2759"/>
<keyword evidence="3" id="KW-1185">Reference proteome</keyword>
<reference evidence="2 3" key="2">
    <citation type="submission" date="2018-11" db="EMBL/GenBank/DDBJ databases">
        <authorList>
            <consortium name="Pathogen Informatics"/>
        </authorList>
    </citation>
    <scope>NUCLEOTIDE SEQUENCE [LARGE SCALE GENOMIC DNA]</scope>
</reference>
<protein>
    <submittedName>
        <fullName evidence="4">RRM domain-containing protein</fullName>
    </submittedName>
</protein>
<dbReference type="EMBL" id="UYYF01004677">
    <property type="protein sequence ID" value="VDN06327.1"/>
    <property type="molecule type" value="Genomic_DNA"/>
</dbReference>
<proteinExistence type="predicted"/>